<name>A0A448X5U7_9PLAT</name>
<dbReference type="Proteomes" id="UP000784294">
    <property type="component" value="Unassembled WGS sequence"/>
</dbReference>
<reference evidence="2" key="1">
    <citation type="submission" date="2018-11" db="EMBL/GenBank/DDBJ databases">
        <authorList>
            <consortium name="Pathogen Informatics"/>
        </authorList>
    </citation>
    <scope>NUCLEOTIDE SEQUENCE</scope>
</reference>
<evidence type="ECO:0000313" key="2">
    <source>
        <dbReference type="EMBL" id="VEL28901.1"/>
    </source>
</evidence>
<accession>A0A448X5U7</accession>
<feature type="region of interest" description="Disordered" evidence="1">
    <location>
        <begin position="67"/>
        <end position="104"/>
    </location>
</feature>
<feature type="compositionally biased region" description="Polar residues" evidence="1">
    <location>
        <begin position="1"/>
        <end position="18"/>
    </location>
</feature>
<sequence>MSGYKQGQTAGLDSSQGPYPSAGRFGVEASYLPEDSSCGEVPSYEPRSSSKRVSDWIRQSRDITLGQSNLFAGDQDESNCGPNEATGHVAPLANSQSSSTSQSPLGALNIRQASKLALSSQTVGIAGTVLVGDQERVITERVSTSIGEAWKTANHRLPRLSAGRGKMSLVGQKLDPSELSVFGVGNSRTVGPVSPTHSAFFIQQTKR</sequence>
<evidence type="ECO:0000313" key="3">
    <source>
        <dbReference type="Proteomes" id="UP000784294"/>
    </source>
</evidence>
<gene>
    <name evidence="2" type="ORF">PXEA_LOCUS22341</name>
</gene>
<evidence type="ECO:0000256" key="1">
    <source>
        <dbReference type="SAM" id="MobiDB-lite"/>
    </source>
</evidence>
<protein>
    <submittedName>
        <fullName evidence="2">Uncharacterized protein</fullName>
    </submittedName>
</protein>
<comment type="caution">
    <text evidence="2">The sequence shown here is derived from an EMBL/GenBank/DDBJ whole genome shotgun (WGS) entry which is preliminary data.</text>
</comment>
<dbReference type="AlphaFoldDB" id="A0A448X5U7"/>
<keyword evidence="3" id="KW-1185">Reference proteome</keyword>
<dbReference type="EMBL" id="CAAALY010098591">
    <property type="protein sequence ID" value="VEL28901.1"/>
    <property type="molecule type" value="Genomic_DNA"/>
</dbReference>
<organism evidence="2 3">
    <name type="scientific">Protopolystoma xenopodis</name>
    <dbReference type="NCBI Taxonomy" id="117903"/>
    <lineage>
        <taxon>Eukaryota</taxon>
        <taxon>Metazoa</taxon>
        <taxon>Spiralia</taxon>
        <taxon>Lophotrochozoa</taxon>
        <taxon>Platyhelminthes</taxon>
        <taxon>Monogenea</taxon>
        <taxon>Polyopisthocotylea</taxon>
        <taxon>Polystomatidea</taxon>
        <taxon>Polystomatidae</taxon>
        <taxon>Protopolystoma</taxon>
    </lineage>
</organism>
<proteinExistence type="predicted"/>
<feature type="region of interest" description="Disordered" evidence="1">
    <location>
        <begin position="1"/>
        <end position="55"/>
    </location>
</feature>